<keyword evidence="5 6" id="KW-0472">Membrane</keyword>
<feature type="transmembrane region" description="Helical" evidence="6">
    <location>
        <begin position="21"/>
        <end position="45"/>
    </location>
</feature>
<keyword evidence="2" id="KW-1003">Cell membrane</keyword>
<evidence type="ECO:0000256" key="4">
    <source>
        <dbReference type="ARBA" id="ARBA00022989"/>
    </source>
</evidence>
<comment type="caution">
    <text evidence="8">The sequence shown here is derived from an EMBL/GenBank/DDBJ whole genome shotgun (WGS) entry which is preliminary data.</text>
</comment>
<dbReference type="InterPro" id="IPR020846">
    <property type="entry name" value="MFS_dom"/>
</dbReference>
<comment type="subcellular location">
    <subcellularLocation>
        <location evidence="1">Cell membrane</location>
        <topology evidence="1">Multi-pass membrane protein</topology>
    </subcellularLocation>
</comment>
<dbReference type="PROSITE" id="PS50850">
    <property type="entry name" value="MFS"/>
    <property type="match status" value="1"/>
</dbReference>
<reference evidence="8 9" key="1">
    <citation type="journal article" date="2011" name="J. Bacteriol.">
        <title>Genome sequence of Salinisphaera shabanensis, a gammaproteobacterium from the harsh, variable environment of the brine-seawater interface of the Shaban Deep in the Red Sea.</title>
        <authorList>
            <person name="Antunes A."/>
            <person name="Alam I."/>
            <person name="Bajic V.B."/>
            <person name="Stingl U."/>
        </authorList>
    </citation>
    <scope>NUCLEOTIDE SEQUENCE [LARGE SCALE GENOMIC DNA]</scope>
    <source>
        <strain evidence="8 9">E1L3A</strain>
    </source>
</reference>
<evidence type="ECO:0000256" key="5">
    <source>
        <dbReference type="ARBA" id="ARBA00023136"/>
    </source>
</evidence>
<feature type="transmembrane region" description="Helical" evidence="6">
    <location>
        <begin position="57"/>
        <end position="78"/>
    </location>
</feature>
<feature type="transmembrane region" description="Helical" evidence="6">
    <location>
        <begin position="374"/>
        <end position="394"/>
    </location>
</feature>
<dbReference type="AlphaFoldDB" id="U2EP90"/>
<dbReference type="Pfam" id="PF07690">
    <property type="entry name" value="MFS_1"/>
    <property type="match status" value="1"/>
</dbReference>
<dbReference type="Gene3D" id="1.20.1250.20">
    <property type="entry name" value="MFS general substrate transporter like domains"/>
    <property type="match status" value="1"/>
</dbReference>
<dbReference type="eggNOG" id="COG2814">
    <property type="taxonomic scope" value="Bacteria"/>
</dbReference>
<dbReference type="PANTHER" id="PTHR43124">
    <property type="entry name" value="PURINE EFFLUX PUMP PBUE"/>
    <property type="match status" value="1"/>
</dbReference>
<keyword evidence="9" id="KW-1185">Reference proteome</keyword>
<feature type="transmembrane region" description="Helical" evidence="6">
    <location>
        <begin position="307"/>
        <end position="330"/>
    </location>
</feature>
<evidence type="ECO:0000313" key="8">
    <source>
        <dbReference type="EMBL" id="ERJ19625.1"/>
    </source>
</evidence>
<dbReference type="RefSeq" id="WP_006912890.1">
    <property type="nucleotide sequence ID" value="NZ_AFNV02000008.1"/>
</dbReference>
<dbReference type="PROSITE" id="PS00216">
    <property type="entry name" value="SUGAR_TRANSPORT_1"/>
    <property type="match status" value="1"/>
</dbReference>
<keyword evidence="3 6" id="KW-0812">Transmembrane</keyword>
<feature type="transmembrane region" description="Helical" evidence="6">
    <location>
        <begin position="176"/>
        <end position="195"/>
    </location>
</feature>
<sequence length="401" mass="42314">MNSSEFAQTDRGSPGKDGWRLAAIFAVSSLTVMSSACIAPALPGIARAFGNTDTAAFWVRLSLTFPTLFSAIGAPLAGRAIDRFGRRQPLILALVFYALAGTSGGLATNLVWLIISRALLGCAIAVIMVTAITLIADYYDEAARRRVLGWQSGVMSVGGFIYLCLGGVLADINWRVAFAIYAASLVILPLVLCHIREPRAESRRDASQTTGGQLHFRLLVPTMLLAFAGMVAFYMVPVHLPFYLHELDPDISAFATGWAVAFMPLSVGAGAMVYVRVRRVLEATATFVLIFVLVGLGYLWIAQAPGYGSILIGLVIGGSGVGLLFPHLSNTASDCASGSQRGLALGLVNTGIFTGQFVSPLVTQPLLETVGVDGAYGVAGTTCLGIALLCWFGARSSGRAR</sequence>
<accession>U2EP90</accession>
<evidence type="ECO:0000256" key="1">
    <source>
        <dbReference type="ARBA" id="ARBA00004651"/>
    </source>
</evidence>
<protein>
    <submittedName>
        <fullName evidence="8">MFS permease protein</fullName>
    </submittedName>
</protein>
<proteinExistence type="predicted"/>
<dbReference type="STRING" id="1033802.SSPSH_001395"/>
<dbReference type="SUPFAM" id="SSF103473">
    <property type="entry name" value="MFS general substrate transporter"/>
    <property type="match status" value="1"/>
</dbReference>
<keyword evidence="4 6" id="KW-1133">Transmembrane helix</keyword>
<dbReference type="InterPro" id="IPR036259">
    <property type="entry name" value="MFS_trans_sf"/>
</dbReference>
<dbReference type="InterPro" id="IPR050189">
    <property type="entry name" value="MFS_Efflux_Transporters"/>
</dbReference>
<feature type="transmembrane region" description="Helical" evidence="6">
    <location>
        <begin position="280"/>
        <end position="301"/>
    </location>
</feature>
<evidence type="ECO:0000256" key="2">
    <source>
        <dbReference type="ARBA" id="ARBA00022475"/>
    </source>
</evidence>
<feature type="transmembrane region" description="Helical" evidence="6">
    <location>
        <begin position="118"/>
        <end position="136"/>
    </location>
</feature>
<feature type="transmembrane region" description="Helical" evidence="6">
    <location>
        <begin position="90"/>
        <end position="112"/>
    </location>
</feature>
<dbReference type="OrthoDB" id="9812221at2"/>
<evidence type="ECO:0000256" key="3">
    <source>
        <dbReference type="ARBA" id="ARBA00022692"/>
    </source>
</evidence>
<evidence type="ECO:0000256" key="6">
    <source>
        <dbReference type="SAM" id="Phobius"/>
    </source>
</evidence>
<dbReference type="CDD" id="cd17473">
    <property type="entry name" value="MFS_arabinose_efflux_permease_like"/>
    <property type="match status" value="1"/>
</dbReference>
<dbReference type="GO" id="GO:0022857">
    <property type="term" value="F:transmembrane transporter activity"/>
    <property type="evidence" value="ECO:0007669"/>
    <property type="project" value="InterPro"/>
</dbReference>
<name>U2EP90_9GAMM</name>
<dbReference type="EMBL" id="AFNV02000008">
    <property type="protein sequence ID" value="ERJ19625.1"/>
    <property type="molecule type" value="Genomic_DNA"/>
</dbReference>
<feature type="transmembrane region" description="Helical" evidence="6">
    <location>
        <begin position="216"/>
        <end position="236"/>
    </location>
</feature>
<gene>
    <name evidence="8" type="ORF">SSPSH_001395</name>
</gene>
<evidence type="ECO:0000259" key="7">
    <source>
        <dbReference type="PROSITE" id="PS50850"/>
    </source>
</evidence>
<feature type="domain" description="Major facilitator superfamily (MFS) profile" evidence="7">
    <location>
        <begin position="20"/>
        <end position="398"/>
    </location>
</feature>
<dbReference type="PANTHER" id="PTHR43124:SF3">
    <property type="entry name" value="CHLORAMPHENICOL EFFLUX PUMP RV0191"/>
    <property type="match status" value="1"/>
</dbReference>
<feature type="transmembrane region" description="Helical" evidence="6">
    <location>
        <begin position="342"/>
        <end position="362"/>
    </location>
</feature>
<dbReference type="GO" id="GO:0005886">
    <property type="term" value="C:plasma membrane"/>
    <property type="evidence" value="ECO:0007669"/>
    <property type="project" value="UniProtKB-SubCell"/>
</dbReference>
<dbReference type="InterPro" id="IPR011701">
    <property type="entry name" value="MFS"/>
</dbReference>
<organism evidence="8 9">
    <name type="scientific">Salinisphaera shabanensis E1L3A</name>
    <dbReference type="NCBI Taxonomy" id="1033802"/>
    <lineage>
        <taxon>Bacteria</taxon>
        <taxon>Pseudomonadati</taxon>
        <taxon>Pseudomonadota</taxon>
        <taxon>Gammaproteobacteria</taxon>
        <taxon>Salinisphaerales</taxon>
        <taxon>Salinisphaeraceae</taxon>
        <taxon>Salinisphaera</taxon>
    </lineage>
</organism>
<dbReference type="InterPro" id="IPR005829">
    <property type="entry name" value="Sugar_transporter_CS"/>
</dbReference>
<feature type="transmembrane region" description="Helical" evidence="6">
    <location>
        <begin position="148"/>
        <end position="170"/>
    </location>
</feature>
<reference evidence="8 9" key="2">
    <citation type="journal article" date="2013" name="PLoS ONE">
        <title>INDIGO - INtegrated Data Warehouse of MIcrobial GenOmes with Examples from the Red Sea Extremophiles.</title>
        <authorList>
            <person name="Alam I."/>
            <person name="Antunes A."/>
            <person name="Kamau A.A."/>
            <person name="Ba Alawi W."/>
            <person name="Kalkatawi M."/>
            <person name="Stingl U."/>
            <person name="Bajic V.B."/>
        </authorList>
    </citation>
    <scope>NUCLEOTIDE SEQUENCE [LARGE SCALE GENOMIC DNA]</scope>
    <source>
        <strain evidence="8 9">E1L3A</strain>
    </source>
</reference>
<dbReference type="Proteomes" id="UP000006242">
    <property type="component" value="Unassembled WGS sequence"/>
</dbReference>
<evidence type="ECO:0000313" key="9">
    <source>
        <dbReference type="Proteomes" id="UP000006242"/>
    </source>
</evidence>
<feature type="transmembrane region" description="Helical" evidence="6">
    <location>
        <begin position="256"/>
        <end position="275"/>
    </location>
</feature>